<sequence length="44" mass="4889">MVAGHYESPPSGEGGYEKMLSLICDPPPFSRIIKVAVRRSELNR</sequence>
<evidence type="ECO:0000313" key="2">
    <source>
        <dbReference type="Proteomes" id="UP001416858"/>
    </source>
</evidence>
<proteinExistence type="predicted"/>
<organism evidence="1 2">
    <name type="scientific">Novipirellula caenicola</name>
    <dbReference type="NCBI Taxonomy" id="1536901"/>
    <lineage>
        <taxon>Bacteria</taxon>
        <taxon>Pseudomonadati</taxon>
        <taxon>Planctomycetota</taxon>
        <taxon>Planctomycetia</taxon>
        <taxon>Pirellulales</taxon>
        <taxon>Pirellulaceae</taxon>
        <taxon>Novipirellula</taxon>
    </lineage>
</organism>
<keyword evidence="2" id="KW-1185">Reference proteome</keyword>
<accession>A0ABP9VPD9</accession>
<comment type="caution">
    <text evidence="1">The sequence shown here is derived from an EMBL/GenBank/DDBJ whole genome shotgun (WGS) entry which is preliminary data.</text>
</comment>
<protein>
    <submittedName>
        <fullName evidence="1">Uncharacterized protein</fullName>
    </submittedName>
</protein>
<evidence type="ECO:0000313" key="1">
    <source>
        <dbReference type="EMBL" id="GAA5506636.1"/>
    </source>
</evidence>
<name>A0ABP9VPD9_9BACT</name>
<gene>
    <name evidence="1" type="ORF">Rcae01_02089</name>
</gene>
<dbReference type="Proteomes" id="UP001416858">
    <property type="component" value="Unassembled WGS sequence"/>
</dbReference>
<reference evidence="1 2" key="1">
    <citation type="submission" date="2024-02" db="EMBL/GenBank/DDBJ databases">
        <title>Rhodopirellula caenicola NBRC 110016.</title>
        <authorList>
            <person name="Ichikawa N."/>
            <person name="Katano-Makiyama Y."/>
            <person name="Hidaka K."/>
        </authorList>
    </citation>
    <scope>NUCLEOTIDE SEQUENCE [LARGE SCALE GENOMIC DNA]</scope>
    <source>
        <strain evidence="1 2">NBRC 110016</strain>
    </source>
</reference>
<dbReference type="EMBL" id="BAABRO010000003">
    <property type="protein sequence ID" value="GAA5506636.1"/>
    <property type="molecule type" value="Genomic_DNA"/>
</dbReference>